<dbReference type="Pfam" id="PF07319">
    <property type="entry name" value="DnaI_N"/>
    <property type="match status" value="1"/>
</dbReference>
<dbReference type="CDD" id="cd00009">
    <property type="entry name" value="AAA"/>
    <property type="match status" value="1"/>
</dbReference>
<gene>
    <name evidence="2" type="primary">dnaI</name>
    <name evidence="2" type="ORF">ACFQRG_12055</name>
</gene>
<feature type="domain" description="AAA+ ATPase" evidence="1">
    <location>
        <begin position="160"/>
        <end position="300"/>
    </location>
</feature>
<evidence type="ECO:0000259" key="1">
    <source>
        <dbReference type="SMART" id="SM00382"/>
    </source>
</evidence>
<accession>A0ABW2PX11</accession>
<sequence length="310" mass="35882">MDSIKSVIRQMAKGQDIEQFFKKITDSLLNHGDVQAFLNSHEDISFAAVEKSIPSLYQFVQERNQCDNCPGLERCPNVLKGYQPELIYDKASINLAFHPCPLKQRNEEMKHQSQLINSYYVPDDVLQATFQSIDTSDPRRYDALKAAGDFVKEYIEHPSKTKGLYLYGEFGVGKTYIMGAVMNRLKDKNVSSLMVYTPDFFRELKGAIQEKTLDEKLDYIKKVPVLILDDIGAETISPWIRDEIIGSILQYRMMKKLPTLYTSNYDYEELEDHFSYSQKSGTELLKAKRVMERIRHYTKLVTVKGNNRRI</sequence>
<dbReference type="NCBIfam" id="NF006505">
    <property type="entry name" value="PRK08939.1"/>
    <property type="match status" value="1"/>
</dbReference>
<dbReference type="InterPro" id="IPR009928">
    <property type="entry name" value="DnaI_N"/>
</dbReference>
<comment type="caution">
    <text evidence="2">The sequence shown here is derived from an EMBL/GenBank/DDBJ whole genome shotgun (WGS) entry which is preliminary data.</text>
</comment>
<dbReference type="Proteomes" id="UP001596505">
    <property type="component" value="Unassembled WGS sequence"/>
</dbReference>
<dbReference type="Gene3D" id="3.40.50.300">
    <property type="entry name" value="P-loop containing nucleotide triphosphate hydrolases"/>
    <property type="match status" value="1"/>
</dbReference>
<dbReference type="SUPFAM" id="SSF52540">
    <property type="entry name" value="P-loop containing nucleoside triphosphate hydrolases"/>
    <property type="match status" value="1"/>
</dbReference>
<dbReference type="Pfam" id="PF01695">
    <property type="entry name" value="IstB_IS21"/>
    <property type="match status" value="1"/>
</dbReference>
<dbReference type="SMART" id="SM00382">
    <property type="entry name" value="AAA"/>
    <property type="match status" value="1"/>
</dbReference>
<protein>
    <submittedName>
        <fullName evidence="2">Primosomal protein DnaI</fullName>
    </submittedName>
</protein>
<dbReference type="PANTHER" id="PTHR30050:SF8">
    <property type="entry name" value="PRIMOSOMAL PROTEIN DNAI"/>
    <property type="match status" value="1"/>
</dbReference>
<dbReference type="PANTHER" id="PTHR30050">
    <property type="entry name" value="CHROMOSOMAL REPLICATION INITIATOR PROTEIN DNAA"/>
    <property type="match status" value="1"/>
</dbReference>
<evidence type="ECO:0000313" key="3">
    <source>
        <dbReference type="Proteomes" id="UP001596505"/>
    </source>
</evidence>
<keyword evidence="3" id="KW-1185">Reference proteome</keyword>
<dbReference type="InterPro" id="IPR027417">
    <property type="entry name" value="P-loop_NTPase"/>
</dbReference>
<dbReference type="RefSeq" id="WP_380966235.1">
    <property type="nucleotide sequence ID" value="NZ_JBHTCO010000014.1"/>
</dbReference>
<dbReference type="InterPro" id="IPR003593">
    <property type="entry name" value="AAA+_ATPase"/>
</dbReference>
<organism evidence="2 3">
    <name type="scientific">Scopulibacillus cellulosilyticus</name>
    <dbReference type="NCBI Taxonomy" id="2665665"/>
    <lineage>
        <taxon>Bacteria</taxon>
        <taxon>Bacillati</taxon>
        <taxon>Bacillota</taxon>
        <taxon>Bacilli</taxon>
        <taxon>Bacillales</taxon>
        <taxon>Sporolactobacillaceae</taxon>
        <taxon>Scopulibacillus</taxon>
    </lineage>
</organism>
<reference evidence="3" key="1">
    <citation type="journal article" date="2019" name="Int. J. Syst. Evol. Microbiol.">
        <title>The Global Catalogue of Microorganisms (GCM) 10K type strain sequencing project: providing services to taxonomists for standard genome sequencing and annotation.</title>
        <authorList>
            <consortium name="The Broad Institute Genomics Platform"/>
            <consortium name="The Broad Institute Genome Sequencing Center for Infectious Disease"/>
            <person name="Wu L."/>
            <person name="Ma J."/>
        </authorList>
    </citation>
    <scope>NUCLEOTIDE SEQUENCE [LARGE SCALE GENOMIC DNA]</scope>
    <source>
        <strain evidence="3">CGMCC 1.16305</strain>
    </source>
</reference>
<dbReference type="InterPro" id="IPR002611">
    <property type="entry name" value="IstB_ATP-bd"/>
</dbReference>
<name>A0ABW2PX11_9BACL</name>
<evidence type="ECO:0000313" key="2">
    <source>
        <dbReference type="EMBL" id="MFC7393689.1"/>
    </source>
</evidence>
<dbReference type="EMBL" id="JBHTCO010000014">
    <property type="protein sequence ID" value="MFC7393689.1"/>
    <property type="molecule type" value="Genomic_DNA"/>
</dbReference>
<proteinExistence type="predicted"/>